<dbReference type="Proteomes" id="UP000004394">
    <property type="component" value="Unassembled WGS sequence"/>
</dbReference>
<dbReference type="SUPFAM" id="SSF55729">
    <property type="entry name" value="Acyl-CoA N-acyltransferases (Nat)"/>
    <property type="match status" value="1"/>
</dbReference>
<dbReference type="AlphaFoldDB" id="E0NV51"/>
<evidence type="ECO:0000313" key="2">
    <source>
        <dbReference type="EMBL" id="EFM01049.1"/>
    </source>
</evidence>
<dbReference type="EMBL" id="AEEI01000056">
    <property type="protein sequence ID" value="EFM01049.1"/>
    <property type="molecule type" value="Genomic_DNA"/>
</dbReference>
<dbReference type="PROSITE" id="PS51186">
    <property type="entry name" value="GNAT"/>
    <property type="match status" value="1"/>
</dbReference>
<accession>E0NV51</accession>
<evidence type="ECO:0000259" key="1">
    <source>
        <dbReference type="PROSITE" id="PS51186"/>
    </source>
</evidence>
<dbReference type="HOGENOM" id="CLU_013985_13_0_10"/>
<gene>
    <name evidence="2" type="ORF">HMPREF0658_2056</name>
</gene>
<dbReference type="Gene3D" id="3.40.630.30">
    <property type="match status" value="1"/>
</dbReference>
<proteinExistence type="predicted"/>
<reference evidence="2" key="1">
    <citation type="submission" date="2010-07" db="EMBL/GenBank/DDBJ databases">
        <authorList>
            <person name="Muzny D."/>
            <person name="Qin X."/>
            <person name="Deng J."/>
            <person name="Jiang H."/>
            <person name="Liu Y."/>
            <person name="Qu J."/>
            <person name="Song X.-Z."/>
            <person name="Zhang L."/>
            <person name="Thornton R."/>
            <person name="Coyle M."/>
            <person name="Francisco L."/>
            <person name="Jackson L."/>
            <person name="Javaid M."/>
            <person name="Korchina V."/>
            <person name="Kovar C."/>
            <person name="Mata R."/>
            <person name="Mathew T."/>
            <person name="Ngo R."/>
            <person name="Nguyen L."/>
            <person name="Nguyen N."/>
            <person name="Okwuonu G."/>
            <person name="Ongeri F."/>
            <person name="Pham C."/>
            <person name="Simmons D."/>
            <person name="Wilczek-Boney K."/>
            <person name="Hale W."/>
            <person name="Jakkamsetti A."/>
            <person name="Pham P."/>
            <person name="Ruth R."/>
            <person name="San Lucas F."/>
            <person name="Warren J."/>
            <person name="Zhang J."/>
            <person name="Zhao Z."/>
            <person name="Zhou C."/>
            <person name="Zhu D."/>
            <person name="Lee S."/>
            <person name="Bess C."/>
            <person name="Blankenburg K."/>
            <person name="Forbes L."/>
            <person name="Fu Q."/>
            <person name="Gubbala S."/>
            <person name="Hirani K."/>
            <person name="Jayaseelan J.C."/>
            <person name="Lara F."/>
            <person name="Munidasa M."/>
            <person name="Palculict T."/>
            <person name="Patil S."/>
            <person name="Pu L.-L."/>
            <person name="Saada N."/>
            <person name="Tang L."/>
            <person name="Weissenberger G."/>
            <person name="Zhu Y."/>
            <person name="Hemphill L."/>
            <person name="Shang Y."/>
            <person name="Youmans B."/>
            <person name="Ayvaz T."/>
            <person name="Ross M."/>
            <person name="Santibanez J."/>
            <person name="Aqrawi P."/>
            <person name="Gross S."/>
            <person name="Joshi V."/>
            <person name="Fowler G."/>
            <person name="Nazareth L."/>
            <person name="Reid J."/>
            <person name="Worley K."/>
            <person name="Petrosino J."/>
            <person name="Highlander S."/>
            <person name="Gibbs R."/>
        </authorList>
    </citation>
    <scope>NUCLEOTIDE SEQUENCE [LARGE SCALE GENOMIC DNA]</scope>
    <source>
        <strain evidence="2">DSM 16973</strain>
    </source>
</reference>
<name>E0NV51_9BACT</name>
<dbReference type="GO" id="GO:0016747">
    <property type="term" value="F:acyltransferase activity, transferring groups other than amino-acyl groups"/>
    <property type="evidence" value="ECO:0007669"/>
    <property type="project" value="InterPro"/>
</dbReference>
<dbReference type="BioCyc" id="PMAR862515-HMP:GMOO-2086-MONOMER"/>
<evidence type="ECO:0000313" key="3">
    <source>
        <dbReference type="Proteomes" id="UP000004394"/>
    </source>
</evidence>
<feature type="domain" description="N-acetyltransferase" evidence="1">
    <location>
        <begin position="1"/>
        <end position="161"/>
    </location>
</feature>
<comment type="caution">
    <text evidence="2">The sequence shown here is derived from an EMBL/GenBank/DDBJ whole genome shotgun (WGS) entry which is preliminary data.</text>
</comment>
<dbReference type="STRING" id="862515.HMPREF0658_2056"/>
<organism evidence="2 3">
    <name type="scientific">Hoylesella marshii DSM 16973 = JCM 13450</name>
    <dbReference type="NCBI Taxonomy" id="862515"/>
    <lineage>
        <taxon>Bacteria</taxon>
        <taxon>Pseudomonadati</taxon>
        <taxon>Bacteroidota</taxon>
        <taxon>Bacteroidia</taxon>
        <taxon>Bacteroidales</taxon>
        <taxon>Prevotellaceae</taxon>
        <taxon>Hoylesella</taxon>
    </lineage>
</organism>
<dbReference type="RefSeq" id="WP_006950413.1">
    <property type="nucleotide sequence ID" value="NZ_GL397214.1"/>
</dbReference>
<keyword evidence="3" id="KW-1185">Reference proteome</keyword>
<sequence length="161" mass="18297">MLIRHTTKSDLAAVMTILEVGRCRMREAGNATQWADDYPSQAQIMADIEAGCSYIGEEDGRPMVTFACVLGPEPTYHTIYEGAWPNEKPYATVHRMASLPEYRGVFRTVMDYCFRLSPVIRVDTHRDNAPMRHLLTAYGFTYCGIIHLNDGAERLAFIMER</sequence>
<dbReference type="InterPro" id="IPR000182">
    <property type="entry name" value="GNAT_dom"/>
</dbReference>
<dbReference type="InterPro" id="IPR016181">
    <property type="entry name" value="Acyl_CoA_acyltransferase"/>
</dbReference>
<protein>
    <recommendedName>
        <fullName evidence="1">N-acetyltransferase domain-containing protein</fullName>
    </recommendedName>
</protein>
<dbReference type="eggNOG" id="COG0456">
    <property type="taxonomic scope" value="Bacteria"/>
</dbReference>